<dbReference type="Pfam" id="PF02810">
    <property type="entry name" value="SEC-C"/>
    <property type="match status" value="1"/>
</dbReference>
<comment type="caution">
    <text evidence="4">The sequence shown here is derived from an EMBL/GenBank/DDBJ whole genome shotgun (WGS) entry which is preliminary data.</text>
</comment>
<proteinExistence type="predicted"/>
<dbReference type="InterPro" id="IPR004027">
    <property type="entry name" value="SEC_C_motif"/>
</dbReference>
<dbReference type="AlphaFoldDB" id="X1SDV2"/>
<evidence type="ECO:0000256" key="2">
    <source>
        <dbReference type="SAM" id="MobiDB-lite"/>
    </source>
</evidence>
<sequence>EHNGDFYSCDHFVDTEHLLGNIKETPLVELLENPAQKTFGQNKLDTLPRYCQVCEVRAMCNGGCPKNRFIKTPDGEPGLNYLCVGYKHFFTYCQPFVEEVAALWRRQTLEQQVPQTRGADTRSTPKTGRNDPCPCGSGKKYKNCCMDK</sequence>
<gene>
    <name evidence="4" type="ORF">S12H4_23887</name>
</gene>
<evidence type="ECO:0000313" key="4">
    <source>
        <dbReference type="EMBL" id="GAI73590.1"/>
    </source>
</evidence>
<dbReference type="InterPro" id="IPR058240">
    <property type="entry name" value="rSAM_sf"/>
</dbReference>
<dbReference type="PANTHER" id="PTHR43273">
    <property type="entry name" value="ANAEROBIC SULFATASE-MATURATING ENZYME HOMOLOG ASLB-RELATED"/>
    <property type="match status" value="1"/>
</dbReference>
<accession>X1SDV2</accession>
<comment type="cofactor">
    <cofactor evidence="1">
        <name>[4Fe-4S] cluster</name>
        <dbReference type="ChEBI" id="CHEBI:49883"/>
    </cofactor>
</comment>
<dbReference type="InterPro" id="IPR013785">
    <property type="entry name" value="Aldolase_TIM"/>
</dbReference>
<dbReference type="GO" id="GO:0016491">
    <property type="term" value="F:oxidoreductase activity"/>
    <property type="evidence" value="ECO:0007669"/>
    <property type="project" value="InterPro"/>
</dbReference>
<dbReference type="InterPro" id="IPR023885">
    <property type="entry name" value="4Fe4S-binding_SPASM_dom"/>
</dbReference>
<organism evidence="4">
    <name type="scientific">marine sediment metagenome</name>
    <dbReference type="NCBI Taxonomy" id="412755"/>
    <lineage>
        <taxon>unclassified sequences</taxon>
        <taxon>metagenomes</taxon>
        <taxon>ecological metagenomes</taxon>
    </lineage>
</organism>
<evidence type="ECO:0000256" key="1">
    <source>
        <dbReference type="ARBA" id="ARBA00001966"/>
    </source>
</evidence>
<dbReference type="InterPro" id="IPR023867">
    <property type="entry name" value="Sulphatase_maturase_rSAM"/>
</dbReference>
<dbReference type="Pfam" id="PF13186">
    <property type="entry name" value="SPASM"/>
    <property type="match status" value="1"/>
</dbReference>
<reference evidence="4" key="1">
    <citation type="journal article" date="2014" name="Front. Microbiol.">
        <title>High frequency of phylogenetically diverse reductive dehalogenase-homologous genes in deep subseafloor sedimentary metagenomes.</title>
        <authorList>
            <person name="Kawai M."/>
            <person name="Futagami T."/>
            <person name="Toyoda A."/>
            <person name="Takaki Y."/>
            <person name="Nishi S."/>
            <person name="Hori S."/>
            <person name="Arai W."/>
            <person name="Tsubouchi T."/>
            <person name="Morono Y."/>
            <person name="Uchiyama I."/>
            <person name="Ito T."/>
            <person name="Fujiyama A."/>
            <person name="Inagaki F."/>
            <person name="Takami H."/>
        </authorList>
    </citation>
    <scope>NUCLEOTIDE SEQUENCE</scope>
    <source>
        <strain evidence="4">Expedition CK06-06</strain>
    </source>
</reference>
<dbReference type="SUPFAM" id="SSF103642">
    <property type="entry name" value="Sec-C motif"/>
    <property type="match status" value="1"/>
</dbReference>
<dbReference type="EMBL" id="BARW01012795">
    <property type="protein sequence ID" value="GAI73590.1"/>
    <property type="molecule type" value="Genomic_DNA"/>
</dbReference>
<dbReference type="NCBIfam" id="TIGR04085">
    <property type="entry name" value="rSAM_more_4Fe4S"/>
    <property type="match status" value="1"/>
</dbReference>
<evidence type="ECO:0000259" key="3">
    <source>
        <dbReference type="Pfam" id="PF13186"/>
    </source>
</evidence>
<protein>
    <recommendedName>
        <fullName evidence="3">4Fe4S-binding SPASM domain-containing protein</fullName>
    </recommendedName>
</protein>
<feature type="non-terminal residue" evidence="4">
    <location>
        <position position="1"/>
    </location>
</feature>
<dbReference type="Gene3D" id="3.20.20.70">
    <property type="entry name" value="Aldolase class I"/>
    <property type="match status" value="1"/>
</dbReference>
<feature type="region of interest" description="Disordered" evidence="2">
    <location>
        <begin position="111"/>
        <end position="130"/>
    </location>
</feature>
<dbReference type="PANTHER" id="PTHR43273:SF3">
    <property type="entry name" value="ANAEROBIC SULFATASE-MATURATING ENZYME HOMOLOG ASLB-RELATED"/>
    <property type="match status" value="1"/>
</dbReference>
<name>X1SDV2_9ZZZZ</name>
<feature type="domain" description="4Fe4S-binding SPASM" evidence="3">
    <location>
        <begin position="2"/>
        <end position="55"/>
    </location>
</feature>
<dbReference type="SUPFAM" id="SSF102114">
    <property type="entry name" value="Radical SAM enzymes"/>
    <property type="match status" value="1"/>
</dbReference>